<comment type="caution">
    <text evidence="4">The sequence shown here is derived from an EMBL/GenBank/DDBJ whole genome shotgun (WGS) entry which is preliminary data.</text>
</comment>
<dbReference type="GO" id="GO:0005506">
    <property type="term" value="F:iron ion binding"/>
    <property type="evidence" value="ECO:0007669"/>
    <property type="project" value="InterPro"/>
</dbReference>
<organism evidence="4 5">
    <name type="scientific">Levilinea saccharolytica</name>
    <dbReference type="NCBI Taxonomy" id="229921"/>
    <lineage>
        <taxon>Bacteria</taxon>
        <taxon>Bacillati</taxon>
        <taxon>Chloroflexota</taxon>
        <taxon>Anaerolineae</taxon>
        <taxon>Anaerolineales</taxon>
        <taxon>Anaerolineaceae</taxon>
        <taxon>Levilinea</taxon>
    </lineage>
</organism>
<dbReference type="InterPro" id="IPR000674">
    <property type="entry name" value="Ald_Oxase/Xan_DH_a/b"/>
</dbReference>
<dbReference type="InterPro" id="IPR036856">
    <property type="entry name" value="Ald_Oxase/Xan_DH_a/b_sf"/>
</dbReference>
<dbReference type="Gene3D" id="3.30.365.10">
    <property type="entry name" value="Aldehyde oxidase/xanthine dehydrogenase, molybdopterin binding domain"/>
    <property type="match status" value="4"/>
</dbReference>
<keyword evidence="2" id="KW-0560">Oxidoreductase</keyword>
<dbReference type="Gene3D" id="3.90.1170.50">
    <property type="entry name" value="Aldehyde oxidase/xanthine dehydrogenase, a/b hammerhead"/>
    <property type="match status" value="1"/>
</dbReference>
<dbReference type="InterPro" id="IPR046867">
    <property type="entry name" value="AldOxase/xan_DH_MoCoBD2"/>
</dbReference>
<evidence type="ECO:0000313" key="4">
    <source>
        <dbReference type="EMBL" id="KPL85130.1"/>
    </source>
</evidence>
<gene>
    <name evidence="4" type="ORF">ADN01_06250</name>
</gene>
<name>A0A0N8GR02_9CHLR</name>
<dbReference type="InterPro" id="IPR016208">
    <property type="entry name" value="Ald_Oxase/xanthine_DH-like"/>
</dbReference>
<evidence type="ECO:0000259" key="3">
    <source>
        <dbReference type="SMART" id="SM01008"/>
    </source>
</evidence>
<dbReference type="InterPro" id="IPR008274">
    <property type="entry name" value="AldOxase/xan_DH_MoCoBD1"/>
</dbReference>
<dbReference type="EMBL" id="LGCM01000027">
    <property type="protein sequence ID" value="KPL85130.1"/>
    <property type="molecule type" value="Genomic_DNA"/>
</dbReference>
<dbReference type="PANTHER" id="PTHR11908">
    <property type="entry name" value="XANTHINE DEHYDROGENASE"/>
    <property type="match status" value="1"/>
</dbReference>
<dbReference type="Pfam" id="PF02738">
    <property type="entry name" value="MoCoBD_1"/>
    <property type="match status" value="1"/>
</dbReference>
<keyword evidence="1" id="KW-0500">Molybdenum</keyword>
<protein>
    <submittedName>
        <fullName evidence="4">Xanthine dehydrogenase</fullName>
    </submittedName>
</protein>
<sequence>MKPYQRIGQPDIKVDAIKLVQGKPAFTADMEMRGMLVAKVLHSPVAHANIKKIDVSKARALPGVAAVLTWEDLPRVVYSTAGQSDPIPGPLDMFSLDKKVRFVGDRVAFVAAETAEIAYEALKLIEVEYEELPLLLDPADAMKPGAVILHDEPEYVNFADSDPKRNLAAEIHIDIGNVDKGFAEADFIFEGEYEVPKVQQAHIEPHVVVTYWDEDDRLVIRTSTQVPFHVRRMLAPVLGLPVKRIRVIKPRIGGGFGGKQEVLIEDVAAHLTIATGRPVLFEYTREEEFTASRSRHPMRIHMKTGVKKDGTLTANEMIALSDTGAYGCHALTVTGNTGHKSMALYVGDGPYRESPNIRFHADIVYTNHPPAGAFRGYGVPQGYWAVERHMEKIARELGLDPLEFRLKNAIRPGELHPFSTAWSEGREPNPEIIHTVGLEDCVRQGRAEMGWDSKFGNPEWHMVPGKPHLRRGIGVAMVMQGTAIPYLDMGGASIKMNDDGSFNLLIGATDLGTGSDTVLAQMAAEVLGVPVEDMIVYSSDTDFTPFDKGAYASSTTYISGAAAVRAAEQAAERIKIRAARMLNDRGDGPTVRPEDILLEDRKAMAPDKRFVTLSEVGHDSLHHKDQEQIMGIGSYVSPVSPPPFAAQFAEVTVDLETGQVTVDKLLMAVDSGVIVNPITASGQVEGGMTQALGYAVCEEMLYDEKGAALERDLVDYHIFRADEMPDLSTLFIQTFEPSHPFGVKAVAEIPLDGVAPAVGNAVLDACGANVDINPVTPERVWLAMQNKE</sequence>
<feature type="domain" description="Aldehyde oxidase/xanthine dehydrogenase a/b hammerhead" evidence="3">
    <location>
        <begin position="21"/>
        <end position="133"/>
    </location>
</feature>
<dbReference type="AlphaFoldDB" id="A0A0N8GR02"/>
<dbReference type="Pfam" id="PF20256">
    <property type="entry name" value="MoCoBD_2"/>
    <property type="match status" value="1"/>
</dbReference>
<dbReference type="SUPFAM" id="SSF54665">
    <property type="entry name" value="CO dehydrogenase molybdoprotein N-domain-like"/>
    <property type="match status" value="1"/>
</dbReference>
<evidence type="ECO:0000256" key="1">
    <source>
        <dbReference type="ARBA" id="ARBA00022505"/>
    </source>
</evidence>
<dbReference type="SUPFAM" id="SSF56003">
    <property type="entry name" value="Molybdenum cofactor-binding domain"/>
    <property type="match status" value="1"/>
</dbReference>
<dbReference type="Proteomes" id="UP000050501">
    <property type="component" value="Unassembled WGS sequence"/>
</dbReference>
<reference evidence="4 5" key="1">
    <citation type="submission" date="2015-07" db="EMBL/GenBank/DDBJ databases">
        <title>Genome sequence of Levilinea saccharolytica DSM 16555.</title>
        <authorList>
            <person name="Hemp J."/>
            <person name="Ward L.M."/>
            <person name="Pace L.A."/>
            <person name="Fischer W.W."/>
        </authorList>
    </citation>
    <scope>NUCLEOTIDE SEQUENCE [LARGE SCALE GENOMIC DNA]</scope>
    <source>
        <strain evidence="4 5">KIBI-1</strain>
    </source>
</reference>
<dbReference type="GO" id="GO:0016491">
    <property type="term" value="F:oxidoreductase activity"/>
    <property type="evidence" value="ECO:0007669"/>
    <property type="project" value="UniProtKB-KW"/>
</dbReference>
<dbReference type="SMART" id="SM01008">
    <property type="entry name" value="Ald_Xan_dh_C"/>
    <property type="match status" value="1"/>
</dbReference>
<dbReference type="PANTHER" id="PTHR11908:SF132">
    <property type="entry name" value="ALDEHYDE OXIDASE 1-RELATED"/>
    <property type="match status" value="1"/>
</dbReference>
<evidence type="ECO:0000313" key="5">
    <source>
        <dbReference type="Proteomes" id="UP000050501"/>
    </source>
</evidence>
<accession>A0A0N8GR02</accession>
<evidence type="ECO:0000256" key="2">
    <source>
        <dbReference type="ARBA" id="ARBA00023002"/>
    </source>
</evidence>
<dbReference type="InterPro" id="IPR037165">
    <property type="entry name" value="AldOxase/xan_DH_Mopterin-bd_sf"/>
</dbReference>
<dbReference type="STRING" id="229921.ADN01_06250"/>
<dbReference type="Pfam" id="PF01315">
    <property type="entry name" value="Ald_Xan_dh_C"/>
    <property type="match status" value="1"/>
</dbReference>
<keyword evidence="5" id="KW-1185">Reference proteome</keyword>
<proteinExistence type="predicted"/>
<dbReference type="PATRIC" id="fig|229921.5.peg.2138"/>